<dbReference type="CDD" id="cd00082">
    <property type="entry name" value="HisKA"/>
    <property type="match status" value="1"/>
</dbReference>
<dbReference type="SUPFAM" id="SSF55874">
    <property type="entry name" value="ATPase domain of HSP90 chaperone/DNA topoisomerase II/histidine kinase"/>
    <property type="match status" value="1"/>
</dbReference>
<keyword evidence="6" id="KW-0808">Transferase</keyword>
<dbReference type="InterPro" id="IPR004358">
    <property type="entry name" value="Sig_transdc_His_kin-like_C"/>
</dbReference>
<keyword evidence="7" id="KW-1185">Reference proteome</keyword>
<dbReference type="Pfam" id="PF02518">
    <property type="entry name" value="HATPase_c"/>
    <property type="match status" value="1"/>
</dbReference>
<feature type="transmembrane region" description="Helical" evidence="4">
    <location>
        <begin position="30"/>
        <end position="47"/>
    </location>
</feature>
<keyword evidence="4" id="KW-0472">Membrane</keyword>
<dbReference type="InterPro" id="IPR005467">
    <property type="entry name" value="His_kinase_dom"/>
</dbReference>
<dbReference type="PANTHER" id="PTHR43065">
    <property type="entry name" value="SENSOR HISTIDINE KINASE"/>
    <property type="match status" value="1"/>
</dbReference>
<sequence length="543" mass="60199">MSTEAEERRFPLANLDSETQIWQPLTLLNLYRLLIGGLFTALFYSGYLLPPLASHDATLFYGVALIYFAAAILFIIPLSQRWPRFDIQAYFQIGTDILATILLMHASGSISSGVGTLLIVTVAGGSIVMGGRHPLMFAALATLAVLGEQFYAQRVGLGEPNTYTQAGILGLTLFITALAVQSFARRIRESEALARRRGLDLANMSQLTEHIIQRMQTGVLVIDEADQIRLMNESAWYMLGMPAASHYSQLAELSPALATQAQRWQQDPAADIEMIQPSPEHPRVMPRFARIGQESAGGTLIFLEDATAMARHAQQLQLATLGRLTASIAHEIRNPLGAISHAGQLLNESPQLDEQDRRLTGIIDDQSRRMNTIVENIMQLSRRDRSTPRLIDLHHFLPHFVREFATTEELHRELIGLNLDPGPLKVRFDPSQLEQILTNLCQNAVRYSEDYPGFPKVAIHAGLTGGSARPFIDILDYGPGIDPEIAAHIFEPFYTTASSGTGLGLYISRELAEANRAHLNYEPVTTGGSCFRITFQDPRRQMD</sequence>
<dbReference type="CDD" id="cd00075">
    <property type="entry name" value="HATPase"/>
    <property type="match status" value="1"/>
</dbReference>
<dbReference type="InterPro" id="IPR036890">
    <property type="entry name" value="HATPase_C_sf"/>
</dbReference>
<evidence type="ECO:0000256" key="4">
    <source>
        <dbReference type="SAM" id="Phobius"/>
    </source>
</evidence>
<name>A0A4R8IKB7_9GAMM</name>
<keyword evidence="6" id="KW-0418">Kinase</keyword>
<dbReference type="OrthoDB" id="9815750at2"/>
<dbReference type="PRINTS" id="PR00344">
    <property type="entry name" value="BCTRLSENSOR"/>
</dbReference>
<dbReference type="PROSITE" id="PS50109">
    <property type="entry name" value="HIS_KIN"/>
    <property type="match status" value="1"/>
</dbReference>
<dbReference type="Pfam" id="PF25323">
    <property type="entry name" value="6TM_PilS"/>
    <property type="match status" value="1"/>
</dbReference>
<dbReference type="InterPro" id="IPR036097">
    <property type="entry name" value="HisK_dim/P_sf"/>
</dbReference>
<accession>A0A4R8IKB7</accession>
<dbReference type="Gene3D" id="3.30.565.10">
    <property type="entry name" value="Histidine kinase-like ATPase, C-terminal domain"/>
    <property type="match status" value="1"/>
</dbReference>
<dbReference type="SMART" id="SM00387">
    <property type="entry name" value="HATPase_c"/>
    <property type="match status" value="1"/>
</dbReference>
<keyword evidence="3" id="KW-0597">Phosphoprotein</keyword>
<dbReference type="GO" id="GO:0000155">
    <property type="term" value="F:phosphorelay sensor kinase activity"/>
    <property type="evidence" value="ECO:0007669"/>
    <property type="project" value="InterPro"/>
</dbReference>
<dbReference type="InterPro" id="IPR003661">
    <property type="entry name" value="HisK_dim/P_dom"/>
</dbReference>
<comment type="caution">
    <text evidence="6">The sequence shown here is derived from an EMBL/GenBank/DDBJ whole genome shotgun (WGS) entry which is preliminary data.</text>
</comment>
<evidence type="ECO:0000256" key="3">
    <source>
        <dbReference type="ARBA" id="ARBA00022553"/>
    </source>
</evidence>
<dbReference type="InterPro" id="IPR003594">
    <property type="entry name" value="HATPase_dom"/>
</dbReference>
<keyword evidence="4" id="KW-1133">Transmembrane helix</keyword>
<dbReference type="EMBL" id="SOQX01000004">
    <property type="protein sequence ID" value="TDY01176.1"/>
    <property type="molecule type" value="Genomic_DNA"/>
</dbReference>
<dbReference type="Pfam" id="PF00512">
    <property type="entry name" value="HisKA"/>
    <property type="match status" value="1"/>
</dbReference>
<gene>
    <name evidence="6" type="ORF">EDC23_1923</name>
</gene>
<comment type="catalytic activity">
    <reaction evidence="1">
        <text>ATP + protein L-histidine = ADP + protein N-phospho-L-histidine.</text>
        <dbReference type="EC" id="2.7.13.3"/>
    </reaction>
</comment>
<dbReference type="AlphaFoldDB" id="A0A4R8IKB7"/>
<evidence type="ECO:0000259" key="5">
    <source>
        <dbReference type="PROSITE" id="PS50109"/>
    </source>
</evidence>
<dbReference type="PANTHER" id="PTHR43065:SF52">
    <property type="entry name" value="SENSOR PROTEIN KINASE PILS"/>
    <property type="match status" value="1"/>
</dbReference>
<dbReference type="RefSeq" id="WP_134083886.1">
    <property type="nucleotide sequence ID" value="NZ_SOQX01000004.1"/>
</dbReference>
<evidence type="ECO:0000313" key="7">
    <source>
        <dbReference type="Proteomes" id="UP000294914"/>
    </source>
</evidence>
<evidence type="ECO:0000256" key="2">
    <source>
        <dbReference type="ARBA" id="ARBA00012438"/>
    </source>
</evidence>
<feature type="transmembrane region" description="Helical" evidence="4">
    <location>
        <begin position="135"/>
        <end position="152"/>
    </location>
</feature>
<feature type="domain" description="Histidine kinase" evidence="5">
    <location>
        <begin position="327"/>
        <end position="539"/>
    </location>
</feature>
<feature type="transmembrane region" description="Helical" evidence="4">
    <location>
        <begin position="164"/>
        <end position="184"/>
    </location>
</feature>
<dbReference type="Proteomes" id="UP000294914">
    <property type="component" value="Unassembled WGS sequence"/>
</dbReference>
<dbReference type="Gene3D" id="3.30.450.20">
    <property type="entry name" value="PAS domain"/>
    <property type="match status" value="1"/>
</dbReference>
<keyword evidence="4" id="KW-0812">Transmembrane</keyword>
<dbReference type="EC" id="2.7.13.3" evidence="2"/>
<dbReference type="SUPFAM" id="SSF47384">
    <property type="entry name" value="Homodimeric domain of signal transducing histidine kinase"/>
    <property type="match status" value="1"/>
</dbReference>
<evidence type="ECO:0000313" key="6">
    <source>
        <dbReference type="EMBL" id="TDY01176.1"/>
    </source>
</evidence>
<dbReference type="SMART" id="SM00388">
    <property type="entry name" value="HisKA"/>
    <property type="match status" value="1"/>
</dbReference>
<feature type="transmembrane region" description="Helical" evidence="4">
    <location>
        <begin position="59"/>
        <end position="78"/>
    </location>
</feature>
<evidence type="ECO:0000256" key="1">
    <source>
        <dbReference type="ARBA" id="ARBA00000085"/>
    </source>
</evidence>
<organism evidence="6 7">
    <name type="scientific">Thiohalophilus thiocyanatoxydans</name>
    <dbReference type="NCBI Taxonomy" id="381308"/>
    <lineage>
        <taxon>Bacteria</taxon>
        <taxon>Pseudomonadati</taxon>
        <taxon>Pseudomonadota</taxon>
        <taxon>Gammaproteobacteria</taxon>
        <taxon>Thiohalomonadales</taxon>
        <taxon>Thiohalophilaceae</taxon>
        <taxon>Thiohalophilus</taxon>
    </lineage>
</organism>
<proteinExistence type="predicted"/>
<protein>
    <recommendedName>
        <fullName evidence="2">histidine kinase</fullName>
        <ecNumber evidence="2">2.7.13.3</ecNumber>
    </recommendedName>
</protein>
<reference evidence="6 7" key="1">
    <citation type="submission" date="2019-03" db="EMBL/GenBank/DDBJ databases">
        <title>Genomic Encyclopedia of Type Strains, Phase IV (KMG-IV): sequencing the most valuable type-strain genomes for metagenomic binning, comparative biology and taxonomic classification.</title>
        <authorList>
            <person name="Goeker M."/>
        </authorList>
    </citation>
    <scope>NUCLEOTIDE SEQUENCE [LARGE SCALE GENOMIC DNA]</scope>
    <source>
        <strain evidence="6 7">DSM 16326</strain>
    </source>
</reference>
<dbReference type="Gene3D" id="1.10.287.130">
    <property type="match status" value="1"/>
</dbReference>